<evidence type="ECO:0000259" key="7">
    <source>
        <dbReference type="Pfam" id="PF01728"/>
    </source>
</evidence>
<evidence type="ECO:0000256" key="5">
    <source>
        <dbReference type="ARBA" id="ARBA00022691"/>
    </source>
</evidence>
<reference evidence="9" key="1">
    <citation type="submission" date="2025-08" db="UniProtKB">
        <authorList>
            <consortium name="RefSeq"/>
        </authorList>
    </citation>
    <scope>IDENTIFICATION</scope>
</reference>
<gene>
    <name evidence="9" type="primary">LOC101849020</name>
</gene>
<dbReference type="Pfam" id="PF01728">
    <property type="entry name" value="FtsJ"/>
    <property type="match status" value="1"/>
</dbReference>
<organism evidence="8 9">
    <name type="scientific">Aplysia californica</name>
    <name type="common">California sea hare</name>
    <dbReference type="NCBI Taxonomy" id="6500"/>
    <lineage>
        <taxon>Eukaryota</taxon>
        <taxon>Metazoa</taxon>
        <taxon>Spiralia</taxon>
        <taxon>Lophotrochozoa</taxon>
        <taxon>Mollusca</taxon>
        <taxon>Gastropoda</taxon>
        <taxon>Heterobranchia</taxon>
        <taxon>Euthyneura</taxon>
        <taxon>Tectipleura</taxon>
        <taxon>Aplysiida</taxon>
        <taxon>Aplysioidea</taxon>
        <taxon>Aplysiidae</taxon>
        <taxon>Aplysia</taxon>
    </lineage>
</organism>
<sequence>MSIPSTLTTSFLSANNTRRRQACLVVSKFLHLSHAFYKKGQRSSSNQWLERQRRDPFVKQAGKENYRCRSAFKLLQIDDKYGILKPGQVVIDCGAAPGSWCQAAVQKVNSLNQDSSQPQGMVIGIDLQHIAPLDGAITLSGCDFTSPDTYDKVSSILQERRVDILLSDMAPSATGIKSHNHELIVGLCFSVLRFSLAVLKPGGTMLCKLWQGGSQDRLAAAMRTVFQDVRVVKPEASRDDSAEVFMMGRGFKSKKSDAGS</sequence>
<evidence type="ECO:0000256" key="4">
    <source>
        <dbReference type="ARBA" id="ARBA00022679"/>
    </source>
</evidence>
<dbReference type="Proteomes" id="UP000694888">
    <property type="component" value="Unplaced"/>
</dbReference>
<evidence type="ECO:0000256" key="2">
    <source>
        <dbReference type="ARBA" id="ARBA00022552"/>
    </source>
</evidence>
<dbReference type="InterPro" id="IPR050082">
    <property type="entry name" value="RNA_methyltr_RlmE"/>
</dbReference>
<evidence type="ECO:0000313" key="9">
    <source>
        <dbReference type="RefSeq" id="XP_005090821.1"/>
    </source>
</evidence>
<name>A0ABM0JCX7_APLCA</name>
<proteinExistence type="inferred from homology"/>
<accession>A0ABM0JCX7</accession>
<dbReference type="Gene3D" id="3.40.50.150">
    <property type="entry name" value="Vaccinia Virus protein VP39"/>
    <property type="match status" value="1"/>
</dbReference>
<dbReference type="SUPFAM" id="SSF53335">
    <property type="entry name" value="S-adenosyl-L-methionine-dependent methyltransferases"/>
    <property type="match status" value="1"/>
</dbReference>
<dbReference type="PIRSF" id="PIRSF005461">
    <property type="entry name" value="23S_rRNA_mtase"/>
    <property type="match status" value="1"/>
</dbReference>
<evidence type="ECO:0000256" key="3">
    <source>
        <dbReference type="ARBA" id="ARBA00022603"/>
    </source>
</evidence>
<protein>
    <recommendedName>
        <fullName evidence="6">rRNA methyltransferase 2, mitochondrial</fullName>
    </recommendedName>
</protein>
<dbReference type="RefSeq" id="XP_005090821.1">
    <property type="nucleotide sequence ID" value="XM_005090764.3"/>
</dbReference>
<keyword evidence="5" id="KW-0949">S-adenosyl-L-methionine</keyword>
<evidence type="ECO:0000256" key="6">
    <source>
        <dbReference type="ARBA" id="ARBA00041184"/>
    </source>
</evidence>
<feature type="domain" description="Ribosomal RNA methyltransferase FtsJ" evidence="7">
    <location>
        <begin position="66"/>
        <end position="251"/>
    </location>
</feature>
<keyword evidence="3 9" id="KW-0489">Methyltransferase</keyword>
<dbReference type="GO" id="GO:0032259">
    <property type="term" value="P:methylation"/>
    <property type="evidence" value="ECO:0007669"/>
    <property type="project" value="UniProtKB-KW"/>
</dbReference>
<keyword evidence="8" id="KW-1185">Reference proteome</keyword>
<dbReference type="HAMAP" id="MF_01547">
    <property type="entry name" value="RNA_methyltr_E"/>
    <property type="match status" value="1"/>
</dbReference>
<comment type="similarity">
    <text evidence="1">Belongs to the class I-like SAM-binding methyltransferase superfamily. RNA methyltransferase RlmE family.</text>
</comment>
<dbReference type="GeneID" id="101849020"/>
<keyword evidence="4" id="KW-0808">Transferase</keyword>
<dbReference type="InterPro" id="IPR015507">
    <property type="entry name" value="rRNA-MeTfrase_E"/>
</dbReference>
<evidence type="ECO:0000256" key="1">
    <source>
        <dbReference type="ARBA" id="ARBA00009258"/>
    </source>
</evidence>
<keyword evidence="2" id="KW-0698">rRNA processing</keyword>
<evidence type="ECO:0000313" key="8">
    <source>
        <dbReference type="Proteomes" id="UP000694888"/>
    </source>
</evidence>
<dbReference type="GO" id="GO:0008168">
    <property type="term" value="F:methyltransferase activity"/>
    <property type="evidence" value="ECO:0007669"/>
    <property type="project" value="UniProtKB-KW"/>
</dbReference>
<dbReference type="InterPro" id="IPR029063">
    <property type="entry name" value="SAM-dependent_MTases_sf"/>
</dbReference>
<dbReference type="PANTHER" id="PTHR10920">
    <property type="entry name" value="RIBOSOMAL RNA METHYLTRANSFERASE"/>
    <property type="match status" value="1"/>
</dbReference>
<dbReference type="PANTHER" id="PTHR10920:SF18">
    <property type="entry name" value="RRNA METHYLTRANSFERASE 2, MITOCHONDRIAL"/>
    <property type="match status" value="1"/>
</dbReference>
<dbReference type="InterPro" id="IPR002877">
    <property type="entry name" value="RNA_MeTrfase_FtsJ_dom"/>
</dbReference>